<dbReference type="Proteomes" id="UP000518752">
    <property type="component" value="Unassembled WGS sequence"/>
</dbReference>
<keyword evidence="2" id="KW-1185">Reference proteome</keyword>
<dbReference type="AlphaFoldDB" id="A0A8H5MFN0"/>
<dbReference type="OrthoDB" id="5354526at2759"/>
<reference evidence="1 2" key="1">
    <citation type="journal article" date="2020" name="ISME J.">
        <title>Uncovering the hidden diversity of litter-decomposition mechanisms in mushroom-forming fungi.</title>
        <authorList>
            <person name="Floudas D."/>
            <person name="Bentzer J."/>
            <person name="Ahren D."/>
            <person name="Johansson T."/>
            <person name="Persson P."/>
            <person name="Tunlid A."/>
        </authorList>
    </citation>
    <scope>NUCLEOTIDE SEQUENCE [LARGE SCALE GENOMIC DNA]</scope>
    <source>
        <strain evidence="1 2">CBS 406.79</strain>
    </source>
</reference>
<protein>
    <recommendedName>
        <fullName evidence="3">F-box domain-containing protein</fullName>
    </recommendedName>
</protein>
<dbReference type="SUPFAM" id="SSF52047">
    <property type="entry name" value="RNI-like"/>
    <property type="match status" value="1"/>
</dbReference>
<gene>
    <name evidence="1" type="ORF">D9757_001596</name>
</gene>
<organism evidence="1 2">
    <name type="scientific">Collybiopsis confluens</name>
    <dbReference type="NCBI Taxonomy" id="2823264"/>
    <lineage>
        <taxon>Eukaryota</taxon>
        <taxon>Fungi</taxon>
        <taxon>Dikarya</taxon>
        <taxon>Basidiomycota</taxon>
        <taxon>Agaricomycotina</taxon>
        <taxon>Agaricomycetes</taxon>
        <taxon>Agaricomycetidae</taxon>
        <taxon>Agaricales</taxon>
        <taxon>Marasmiineae</taxon>
        <taxon>Omphalotaceae</taxon>
        <taxon>Collybiopsis</taxon>
    </lineage>
</organism>
<comment type="caution">
    <text evidence="1">The sequence shown here is derived from an EMBL/GenBank/DDBJ whole genome shotgun (WGS) entry which is preliminary data.</text>
</comment>
<evidence type="ECO:0000313" key="2">
    <source>
        <dbReference type="Proteomes" id="UP000518752"/>
    </source>
</evidence>
<dbReference type="EMBL" id="JAACJN010000006">
    <property type="protein sequence ID" value="KAF5392227.1"/>
    <property type="molecule type" value="Genomic_DNA"/>
</dbReference>
<sequence>MAHTEAGPKNLEDLPIDIAGELFEHLSSPSDLLHIAQASKSLFRLAIRHLYRDLTYETPAHFFHNKPFWQRTDLGLENIAETPRSVVIGKKLGQGFIPDAHDRGLHIPQTQTGFAKVSYVPQATETFPPAFLELFERLISFSNLRSVSFRHARLPSELYSALGQLPKSLRLLSFEQCTFVSTSVPMHTPDMVAELPITELNLTGSVLQGRSSLVHAGGMHNILSSSVYTPFFRQNRSYLDMFQILTRSPHVRALCLDWNHTNASRFSRDPDLPTPAFSQLKYLEFRSWNQSDVAWNSESNSPETKVLLKSAMLKLLTPCNQLTELVLFGYMPGVAPTVVPLLPALKSYTGPVDFLRSTLRGCDRLEKIILPGSIKDVDALMSNTLPYNASRAVRYFDVTLEKWDIEIMYAIIAEIPAVEELRVQYEKDYPDEDMLVSFGPEFLSHLPNIRVFQIYRPHDDRDLEMNLYDQLVSTSRFASPPIYLRNGVNSTSRISRLNVAQSSHHHPGLPPPIPAHNKTASTIAGPSNLIKLNRPCACTTLHPIPLPPQQRQRIVPVTDVGPSGLPNAHEYMASWQKYASGLREVRLVDTFVWRRAGVEDDWCRRDLKVSVDEEEEDGAKAMNDGDLAAGRCPFDGGSMRPIDRAGLGRGAWYGGSGPNASHGGPRTFQFHAPSIVIDDDDDGGDDFFGAFDYE</sequence>
<proteinExistence type="predicted"/>
<evidence type="ECO:0008006" key="3">
    <source>
        <dbReference type="Google" id="ProtNLM"/>
    </source>
</evidence>
<dbReference type="Gene3D" id="3.80.10.10">
    <property type="entry name" value="Ribonuclease Inhibitor"/>
    <property type="match status" value="1"/>
</dbReference>
<dbReference type="InterPro" id="IPR032675">
    <property type="entry name" value="LRR_dom_sf"/>
</dbReference>
<accession>A0A8H5MFN0</accession>
<name>A0A8H5MFN0_9AGAR</name>
<evidence type="ECO:0000313" key="1">
    <source>
        <dbReference type="EMBL" id="KAF5392227.1"/>
    </source>
</evidence>